<evidence type="ECO:0000259" key="3">
    <source>
        <dbReference type="Pfam" id="PF19305"/>
    </source>
</evidence>
<evidence type="ECO:0008006" key="6">
    <source>
        <dbReference type="Google" id="ProtNLM"/>
    </source>
</evidence>
<sequence length="423" mass="43303">MISQTLADAFSGFSADSMPASSRAHAARVYADTIACMVGGLCDAEVARFARRFSGHGVTEPLTGLKAAYGNLALILGFAAAALELDDGHYETGSHPAAHAAAGALAVAAQLKSDDKARFEAFLVGYEVGARVGLGTTLRPDAHGHGTWGAIGAAAAAAHLTGREPEDFAAILDIAGGLGLGTSVTAPMKGGTIRSAWVGVAARNGLLALDLHDAGVTGEPGGIEAVFGKVLGSAFDADAAAAGLGETFLIDTNFMKLDASCRETQGALAAFRAAWPAGHAASEIAWIEIATFDPAANLSEREPVNVMAGRFSIPATVALAAGAKPITAANYEAAVQSPMMREVMRRIEVVEDPDATDALPVRRCTARVHLIDGTEYEATVDGAPGDADQPLSPADLRAKFDALFAEAGRGDADAMYARLTADA</sequence>
<comment type="caution">
    <text evidence="4">The sequence shown here is derived from an EMBL/GenBank/DDBJ whole genome shotgun (WGS) entry which is preliminary data.</text>
</comment>
<reference evidence="4 5" key="1">
    <citation type="submission" date="2018-05" db="EMBL/GenBank/DDBJ databases">
        <title>Acuticoccus sediminis sp. nov., isolated from deep-sea sediment of Indian Ocean.</title>
        <authorList>
            <person name="Liu X."/>
            <person name="Lai Q."/>
            <person name="Du Y."/>
            <person name="Sun F."/>
            <person name="Zhang X."/>
            <person name="Wang S."/>
            <person name="Shao Z."/>
        </authorList>
    </citation>
    <scope>NUCLEOTIDE SEQUENCE [LARGE SCALE GENOMIC DNA]</scope>
    <source>
        <strain evidence="4 5">PTG4-2</strain>
    </source>
</reference>
<dbReference type="InterPro" id="IPR005656">
    <property type="entry name" value="MmgE_PrpD"/>
</dbReference>
<accession>A0A8B2NJ29</accession>
<dbReference type="OrthoDB" id="9795089at2"/>
<organism evidence="4 5">
    <name type="scientific">Acuticoccus sediminis</name>
    <dbReference type="NCBI Taxonomy" id="2184697"/>
    <lineage>
        <taxon>Bacteria</taxon>
        <taxon>Pseudomonadati</taxon>
        <taxon>Pseudomonadota</taxon>
        <taxon>Alphaproteobacteria</taxon>
        <taxon>Hyphomicrobiales</taxon>
        <taxon>Amorphaceae</taxon>
        <taxon>Acuticoccus</taxon>
    </lineage>
</organism>
<gene>
    <name evidence="4" type="ORF">DLJ53_22930</name>
</gene>
<proteinExistence type="inferred from homology"/>
<dbReference type="SUPFAM" id="SSF103378">
    <property type="entry name" value="2-methylcitrate dehydratase PrpD"/>
    <property type="match status" value="1"/>
</dbReference>
<dbReference type="RefSeq" id="WP_111349553.1">
    <property type="nucleotide sequence ID" value="NZ_QHHQ01000005.1"/>
</dbReference>
<dbReference type="Pfam" id="PF03972">
    <property type="entry name" value="MmgE_PrpD_N"/>
    <property type="match status" value="1"/>
</dbReference>
<dbReference type="GO" id="GO:0016829">
    <property type="term" value="F:lyase activity"/>
    <property type="evidence" value="ECO:0007669"/>
    <property type="project" value="InterPro"/>
</dbReference>
<dbReference type="InterPro" id="IPR036148">
    <property type="entry name" value="MmgE/PrpD_sf"/>
</dbReference>
<evidence type="ECO:0000313" key="4">
    <source>
        <dbReference type="EMBL" id="RAH99385.1"/>
    </source>
</evidence>
<comment type="similarity">
    <text evidence="1">Belongs to the PrpD family.</text>
</comment>
<feature type="domain" description="MmgE/PrpD N-terminal" evidence="2">
    <location>
        <begin position="5"/>
        <end position="224"/>
    </location>
</feature>
<evidence type="ECO:0000313" key="5">
    <source>
        <dbReference type="Proteomes" id="UP000249590"/>
    </source>
</evidence>
<name>A0A8B2NJ29_9HYPH</name>
<dbReference type="EMBL" id="QHHQ01000005">
    <property type="protein sequence ID" value="RAH99385.1"/>
    <property type="molecule type" value="Genomic_DNA"/>
</dbReference>
<feature type="domain" description="MmgE/PrpD C-terminal" evidence="3">
    <location>
        <begin position="259"/>
        <end position="408"/>
    </location>
</feature>
<dbReference type="InterPro" id="IPR042183">
    <property type="entry name" value="MmgE/PrpD_sf_1"/>
</dbReference>
<dbReference type="Gene3D" id="1.10.4100.10">
    <property type="entry name" value="2-methylcitrate dehydratase PrpD"/>
    <property type="match status" value="1"/>
</dbReference>
<dbReference type="PANTHER" id="PTHR16943">
    <property type="entry name" value="2-METHYLCITRATE DEHYDRATASE-RELATED"/>
    <property type="match status" value="1"/>
</dbReference>
<evidence type="ECO:0000259" key="2">
    <source>
        <dbReference type="Pfam" id="PF03972"/>
    </source>
</evidence>
<dbReference type="AlphaFoldDB" id="A0A8B2NJ29"/>
<dbReference type="InterPro" id="IPR045337">
    <property type="entry name" value="MmgE_PrpD_C"/>
</dbReference>
<dbReference type="Gene3D" id="3.30.1330.120">
    <property type="entry name" value="2-methylcitrate dehydratase PrpD"/>
    <property type="match status" value="1"/>
</dbReference>
<protein>
    <recommendedName>
        <fullName evidence="6">2-methylcitrate dehydratase PrpD</fullName>
    </recommendedName>
</protein>
<dbReference type="InterPro" id="IPR042188">
    <property type="entry name" value="MmgE/PrpD_sf_2"/>
</dbReference>
<keyword evidence="5" id="KW-1185">Reference proteome</keyword>
<evidence type="ECO:0000256" key="1">
    <source>
        <dbReference type="ARBA" id="ARBA00006174"/>
    </source>
</evidence>
<dbReference type="Proteomes" id="UP000249590">
    <property type="component" value="Unassembled WGS sequence"/>
</dbReference>
<dbReference type="PANTHER" id="PTHR16943:SF8">
    <property type="entry name" value="2-METHYLCITRATE DEHYDRATASE"/>
    <property type="match status" value="1"/>
</dbReference>
<dbReference type="Pfam" id="PF19305">
    <property type="entry name" value="MmgE_PrpD_C"/>
    <property type="match status" value="1"/>
</dbReference>
<dbReference type="InterPro" id="IPR045336">
    <property type="entry name" value="MmgE_PrpD_N"/>
</dbReference>